<reference evidence="2" key="1">
    <citation type="submission" date="2019-08" db="EMBL/GenBank/DDBJ databases">
        <authorList>
            <person name="Kucharzyk K."/>
            <person name="Murdoch R.W."/>
            <person name="Higgins S."/>
            <person name="Loffler F."/>
        </authorList>
    </citation>
    <scope>NUCLEOTIDE SEQUENCE</scope>
</reference>
<keyword evidence="1" id="KW-0812">Transmembrane</keyword>
<feature type="transmembrane region" description="Helical" evidence="1">
    <location>
        <begin position="38"/>
        <end position="56"/>
    </location>
</feature>
<name>A0A644ZBY5_9ZZZZ</name>
<feature type="transmembrane region" description="Helical" evidence="1">
    <location>
        <begin position="12"/>
        <end position="32"/>
    </location>
</feature>
<dbReference type="EMBL" id="VSSQ01008270">
    <property type="protein sequence ID" value="MPM38395.1"/>
    <property type="molecule type" value="Genomic_DNA"/>
</dbReference>
<organism evidence="2">
    <name type="scientific">bioreactor metagenome</name>
    <dbReference type="NCBI Taxonomy" id="1076179"/>
    <lineage>
        <taxon>unclassified sequences</taxon>
        <taxon>metagenomes</taxon>
        <taxon>ecological metagenomes</taxon>
    </lineage>
</organism>
<keyword evidence="1" id="KW-0472">Membrane</keyword>
<proteinExistence type="predicted"/>
<evidence type="ECO:0000313" key="2">
    <source>
        <dbReference type="EMBL" id="MPM38395.1"/>
    </source>
</evidence>
<keyword evidence="1" id="KW-1133">Transmembrane helix</keyword>
<gene>
    <name evidence="2" type="ORF">SDC9_85024</name>
</gene>
<protein>
    <submittedName>
        <fullName evidence="2">Uncharacterized protein</fullName>
    </submittedName>
</protein>
<accession>A0A644ZBY5</accession>
<dbReference type="AlphaFoldDB" id="A0A644ZBY5"/>
<sequence length="57" mass="5811">MKNKLRRLWTHWAVDLLLIGGAACITAGAGMLNRAAGVIAGGAFAILGALLMSMGGE</sequence>
<comment type="caution">
    <text evidence="2">The sequence shown here is derived from an EMBL/GenBank/DDBJ whole genome shotgun (WGS) entry which is preliminary data.</text>
</comment>
<evidence type="ECO:0000256" key="1">
    <source>
        <dbReference type="SAM" id="Phobius"/>
    </source>
</evidence>